<evidence type="ECO:0000313" key="2">
    <source>
        <dbReference type="EMBL" id="PQD97245.1"/>
    </source>
</evidence>
<evidence type="ECO:0000313" key="3">
    <source>
        <dbReference type="Proteomes" id="UP000239663"/>
    </source>
</evidence>
<dbReference type="Gene3D" id="3.40.250.10">
    <property type="entry name" value="Rhodanese-like domain"/>
    <property type="match status" value="1"/>
</dbReference>
<dbReference type="AlphaFoldDB" id="A0A2S7N5J2"/>
<dbReference type="Proteomes" id="UP000239663">
    <property type="component" value="Unassembled WGS sequence"/>
</dbReference>
<reference evidence="2 3" key="1">
    <citation type="submission" date="2017-12" db="EMBL/GenBank/DDBJ databases">
        <title>Taxonomic description and draft genome of Pradoshia cofamensis Gen. nov., sp. nov., a thermotolerant bacillale isolated from anterior gut of earthworm Eisenia fetida.</title>
        <authorList>
            <person name="Saha T."/>
            <person name="Chakraborty R."/>
        </authorList>
    </citation>
    <scope>NUCLEOTIDE SEQUENCE [LARGE SCALE GENOMIC DNA]</scope>
    <source>
        <strain evidence="2 3">EAG3</strain>
    </source>
</reference>
<dbReference type="InterPro" id="IPR050229">
    <property type="entry name" value="GlpE_sulfurtransferase"/>
</dbReference>
<dbReference type="EMBL" id="PKOZ01000001">
    <property type="protein sequence ID" value="PQD97245.1"/>
    <property type="molecule type" value="Genomic_DNA"/>
</dbReference>
<dbReference type="CDD" id="cd00158">
    <property type="entry name" value="RHOD"/>
    <property type="match status" value="1"/>
</dbReference>
<dbReference type="PROSITE" id="PS50206">
    <property type="entry name" value="RHODANESE_3"/>
    <property type="match status" value="1"/>
</dbReference>
<dbReference type="OrthoDB" id="9800872at2"/>
<dbReference type="InterPro" id="IPR036873">
    <property type="entry name" value="Rhodanese-like_dom_sf"/>
</dbReference>
<dbReference type="PANTHER" id="PTHR43031">
    <property type="entry name" value="FAD-DEPENDENT OXIDOREDUCTASE"/>
    <property type="match status" value="1"/>
</dbReference>
<dbReference type="SMART" id="SM00450">
    <property type="entry name" value="RHOD"/>
    <property type="match status" value="1"/>
</dbReference>
<dbReference type="InterPro" id="IPR001763">
    <property type="entry name" value="Rhodanese-like_dom"/>
</dbReference>
<dbReference type="PANTHER" id="PTHR43031:SF17">
    <property type="entry name" value="SULFURTRANSFERASE YTWF-RELATED"/>
    <property type="match status" value="1"/>
</dbReference>
<dbReference type="SUPFAM" id="SSF52821">
    <property type="entry name" value="Rhodanese/Cell cycle control phosphatase"/>
    <property type="match status" value="1"/>
</dbReference>
<keyword evidence="3" id="KW-1185">Reference proteome</keyword>
<organism evidence="2 3">
    <name type="scientific">Pradoshia eiseniae</name>
    <dbReference type="NCBI Taxonomy" id="2064768"/>
    <lineage>
        <taxon>Bacteria</taxon>
        <taxon>Bacillati</taxon>
        <taxon>Bacillota</taxon>
        <taxon>Bacilli</taxon>
        <taxon>Bacillales</taxon>
        <taxon>Bacillaceae</taxon>
        <taxon>Pradoshia</taxon>
    </lineage>
</organism>
<gene>
    <name evidence="2" type="ORF">CYL18_02440</name>
</gene>
<name>A0A2S7N5J2_9BACI</name>
<protein>
    <submittedName>
        <fullName evidence="2">Rhodanese</fullName>
    </submittedName>
</protein>
<accession>A0A2S7N5J2</accession>
<sequence>MTAMTAKEVQQKLEAGETLHMIDVREQFEVEEGHIKGITHIPLGELEERIGELDKNTEYIMICRSGARSGRATAYLEEKGYKVINMTGGMMSWEGETI</sequence>
<comment type="caution">
    <text evidence="2">The sequence shown here is derived from an EMBL/GenBank/DDBJ whole genome shotgun (WGS) entry which is preliminary data.</text>
</comment>
<evidence type="ECO:0000259" key="1">
    <source>
        <dbReference type="PROSITE" id="PS50206"/>
    </source>
</evidence>
<dbReference type="Pfam" id="PF00581">
    <property type="entry name" value="Rhodanese"/>
    <property type="match status" value="1"/>
</dbReference>
<proteinExistence type="predicted"/>
<feature type="domain" description="Rhodanese" evidence="1">
    <location>
        <begin position="15"/>
        <end position="98"/>
    </location>
</feature>
<dbReference type="RefSeq" id="WP_104848337.1">
    <property type="nucleotide sequence ID" value="NZ_PKOZ01000001.1"/>
</dbReference>